<dbReference type="Proteomes" id="UP001649230">
    <property type="component" value="Chromosome"/>
</dbReference>
<dbReference type="EMBL" id="CP090978">
    <property type="protein sequence ID" value="UJF33833.1"/>
    <property type="molecule type" value="Genomic_DNA"/>
</dbReference>
<accession>A0ABY3SIJ3</accession>
<evidence type="ECO:0000259" key="3">
    <source>
        <dbReference type="PROSITE" id="PS51186"/>
    </source>
</evidence>
<keyword evidence="2" id="KW-0012">Acyltransferase</keyword>
<dbReference type="SUPFAM" id="SSF55729">
    <property type="entry name" value="Acyl-CoA N-acyltransferases (Nat)"/>
    <property type="match status" value="1"/>
</dbReference>
<keyword evidence="1" id="KW-0808">Transferase</keyword>
<keyword evidence="5" id="KW-1185">Reference proteome</keyword>
<organism evidence="4 5">
    <name type="scientific">Paenibacillus hexagrammi</name>
    <dbReference type="NCBI Taxonomy" id="2908839"/>
    <lineage>
        <taxon>Bacteria</taxon>
        <taxon>Bacillati</taxon>
        <taxon>Bacillota</taxon>
        <taxon>Bacilli</taxon>
        <taxon>Bacillales</taxon>
        <taxon>Paenibacillaceae</taxon>
        <taxon>Paenibacillus</taxon>
    </lineage>
</organism>
<dbReference type="CDD" id="cd04301">
    <property type="entry name" value="NAT_SF"/>
    <property type="match status" value="1"/>
</dbReference>
<dbReference type="InterPro" id="IPR051556">
    <property type="entry name" value="N-term/lysine_N-AcTrnsfr"/>
</dbReference>
<dbReference type="PROSITE" id="PS51186">
    <property type="entry name" value="GNAT"/>
    <property type="match status" value="1"/>
</dbReference>
<evidence type="ECO:0000256" key="2">
    <source>
        <dbReference type="ARBA" id="ARBA00023315"/>
    </source>
</evidence>
<dbReference type="PANTHER" id="PTHR42919:SF8">
    <property type="entry name" value="N-ALPHA-ACETYLTRANSFERASE 50"/>
    <property type="match status" value="1"/>
</dbReference>
<reference evidence="4 5" key="1">
    <citation type="journal article" date="2024" name="Int. J. Syst. Evol. Microbiol.">
        <title>Paenibacillus hexagrammi sp. nov., a novel bacterium isolated from the gut content of Hexagrammos agrammus.</title>
        <authorList>
            <person name="Jung H.K."/>
            <person name="Kim D.G."/>
            <person name="Zin H."/>
            <person name="Park J."/>
            <person name="Jung H."/>
            <person name="Kim Y.O."/>
            <person name="Kong H.J."/>
            <person name="Kim J.W."/>
            <person name="Kim Y.S."/>
        </authorList>
    </citation>
    <scope>NUCLEOTIDE SEQUENCE [LARGE SCALE GENOMIC DNA]</scope>
    <source>
        <strain evidence="4 5">YPD9-1</strain>
    </source>
</reference>
<dbReference type="Pfam" id="PF00583">
    <property type="entry name" value="Acetyltransf_1"/>
    <property type="match status" value="1"/>
</dbReference>
<dbReference type="InterPro" id="IPR000182">
    <property type="entry name" value="GNAT_dom"/>
</dbReference>
<dbReference type="Gene3D" id="3.40.630.30">
    <property type="match status" value="1"/>
</dbReference>
<evidence type="ECO:0000256" key="1">
    <source>
        <dbReference type="ARBA" id="ARBA00022679"/>
    </source>
</evidence>
<gene>
    <name evidence="4" type="ORF">L0M14_00760</name>
</gene>
<sequence>MNIQIRSCSLDDLQALQEISVKTFNDTFQAQNSAENMQAYLDKAFNFKQLQTELSHSASEFFFIYADDELAGYLKVNTDDAQSEAMGEEALEIERIYIQSKFQRKGLGNYLINKAEEVALRQHKKMIWLGVWERNRNAVDFYAKKGFVTTGSHSFYMGDEEQIDWIMTKALTVQNLRS</sequence>
<evidence type="ECO:0000313" key="5">
    <source>
        <dbReference type="Proteomes" id="UP001649230"/>
    </source>
</evidence>
<proteinExistence type="predicted"/>
<name>A0ABY3SIJ3_9BACL</name>
<feature type="domain" description="N-acetyltransferase" evidence="3">
    <location>
        <begin position="3"/>
        <end position="172"/>
    </location>
</feature>
<evidence type="ECO:0000313" key="4">
    <source>
        <dbReference type="EMBL" id="UJF33833.1"/>
    </source>
</evidence>
<dbReference type="RefSeq" id="WP_235120224.1">
    <property type="nucleotide sequence ID" value="NZ_CP090978.1"/>
</dbReference>
<dbReference type="InterPro" id="IPR016181">
    <property type="entry name" value="Acyl_CoA_acyltransferase"/>
</dbReference>
<protein>
    <submittedName>
        <fullName evidence="4">GNAT family N-acetyltransferase</fullName>
    </submittedName>
</protein>
<dbReference type="PANTHER" id="PTHR42919">
    <property type="entry name" value="N-ALPHA-ACETYLTRANSFERASE"/>
    <property type="match status" value="1"/>
</dbReference>